<keyword evidence="8 13" id="KW-0675">Receptor</keyword>
<keyword evidence="14" id="KW-1185">Reference proteome</keyword>
<evidence type="ECO:0000256" key="2">
    <source>
        <dbReference type="ARBA" id="ARBA00022448"/>
    </source>
</evidence>
<evidence type="ECO:0000256" key="4">
    <source>
        <dbReference type="ARBA" id="ARBA00022692"/>
    </source>
</evidence>
<comment type="subcellular location">
    <subcellularLocation>
        <location evidence="1">Cell membrane</location>
        <topology evidence="1">Multi-pass membrane protein</topology>
    </subcellularLocation>
</comment>
<evidence type="ECO:0000313" key="14">
    <source>
        <dbReference type="Proteomes" id="UP000887116"/>
    </source>
</evidence>
<sequence length="125" mass="13725">MKFPSNLTVAVIALTYDIEINLDMNGEPKISGVEGRLLDIISSALGFRYNLVSPVEKEFRLLSLDGNWSGLIGMVQRKEADIALGLLSVTEERTKAVDFTTPYSVDKTVFIAEMPGSVSSMFVSF</sequence>
<dbReference type="PANTHER" id="PTHR42643">
    <property type="entry name" value="IONOTROPIC RECEPTOR 20A-RELATED"/>
    <property type="match status" value="1"/>
</dbReference>
<keyword evidence="11" id="KW-0407">Ion channel</keyword>
<evidence type="ECO:0000313" key="13">
    <source>
        <dbReference type="EMBL" id="GFQ78538.1"/>
    </source>
</evidence>
<keyword evidence="2" id="KW-0813">Transport</keyword>
<proteinExistence type="predicted"/>
<reference evidence="13" key="1">
    <citation type="submission" date="2020-07" db="EMBL/GenBank/DDBJ databases">
        <title>Multicomponent nature underlies the extraordinary mechanical properties of spider dragline silk.</title>
        <authorList>
            <person name="Kono N."/>
            <person name="Nakamura H."/>
            <person name="Mori M."/>
            <person name="Yoshida Y."/>
            <person name="Ohtoshi R."/>
            <person name="Malay A.D."/>
            <person name="Moran D.A.P."/>
            <person name="Tomita M."/>
            <person name="Numata K."/>
            <person name="Arakawa K."/>
        </authorList>
    </citation>
    <scope>NUCLEOTIDE SEQUENCE</scope>
</reference>
<evidence type="ECO:0000259" key="12">
    <source>
        <dbReference type="Pfam" id="PF10613"/>
    </source>
</evidence>
<dbReference type="AlphaFoldDB" id="A0A8X6GB08"/>
<dbReference type="GO" id="GO:0005886">
    <property type="term" value="C:plasma membrane"/>
    <property type="evidence" value="ECO:0007669"/>
    <property type="project" value="UniProtKB-SubCell"/>
</dbReference>
<keyword evidence="3" id="KW-1003">Cell membrane</keyword>
<dbReference type="GO" id="GO:0015276">
    <property type="term" value="F:ligand-gated monoatomic ion channel activity"/>
    <property type="evidence" value="ECO:0007669"/>
    <property type="project" value="InterPro"/>
</dbReference>
<dbReference type="Gene3D" id="3.40.190.10">
    <property type="entry name" value="Periplasmic binding protein-like II"/>
    <property type="match status" value="1"/>
</dbReference>
<keyword evidence="5" id="KW-1133">Transmembrane helix</keyword>
<evidence type="ECO:0000256" key="8">
    <source>
        <dbReference type="ARBA" id="ARBA00023170"/>
    </source>
</evidence>
<dbReference type="PANTHER" id="PTHR42643:SF38">
    <property type="entry name" value="IONOTROPIC RECEPTOR 100A"/>
    <property type="match status" value="1"/>
</dbReference>
<evidence type="ECO:0000256" key="9">
    <source>
        <dbReference type="ARBA" id="ARBA00023180"/>
    </source>
</evidence>
<evidence type="ECO:0000256" key="3">
    <source>
        <dbReference type="ARBA" id="ARBA00022475"/>
    </source>
</evidence>
<keyword evidence="4" id="KW-0812">Transmembrane</keyword>
<keyword evidence="6" id="KW-0406">Ion transport</keyword>
<dbReference type="SUPFAM" id="SSF53850">
    <property type="entry name" value="Periplasmic binding protein-like II"/>
    <property type="match status" value="1"/>
</dbReference>
<accession>A0A8X6GB08</accession>
<dbReference type="OrthoDB" id="6436718at2759"/>
<evidence type="ECO:0000256" key="7">
    <source>
        <dbReference type="ARBA" id="ARBA00023136"/>
    </source>
</evidence>
<name>A0A8X6GB08_TRICU</name>
<evidence type="ECO:0000256" key="11">
    <source>
        <dbReference type="ARBA" id="ARBA00023303"/>
    </source>
</evidence>
<dbReference type="InterPro" id="IPR019594">
    <property type="entry name" value="Glu/Gly-bd"/>
</dbReference>
<keyword evidence="9" id="KW-0325">Glycoprotein</keyword>
<organism evidence="13 14">
    <name type="scientific">Trichonephila clavata</name>
    <name type="common">Joro spider</name>
    <name type="synonym">Nephila clavata</name>
    <dbReference type="NCBI Taxonomy" id="2740835"/>
    <lineage>
        <taxon>Eukaryota</taxon>
        <taxon>Metazoa</taxon>
        <taxon>Ecdysozoa</taxon>
        <taxon>Arthropoda</taxon>
        <taxon>Chelicerata</taxon>
        <taxon>Arachnida</taxon>
        <taxon>Araneae</taxon>
        <taxon>Araneomorphae</taxon>
        <taxon>Entelegynae</taxon>
        <taxon>Araneoidea</taxon>
        <taxon>Nephilidae</taxon>
        <taxon>Trichonephila</taxon>
    </lineage>
</organism>
<dbReference type="Pfam" id="PF10613">
    <property type="entry name" value="Lig_chan-Glu_bd"/>
    <property type="match status" value="1"/>
</dbReference>
<dbReference type="InterPro" id="IPR052192">
    <property type="entry name" value="Insect_Ionotropic_Sensory_Rcpt"/>
</dbReference>
<evidence type="ECO:0000256" key="5">
    <source>
        <dbReference type="ARBA" id="ARBA00022989"/>
    </source>
</evidence>
<feature type="domain" description="Ionotropic glutamate receptor L-glutamate and glycine-binding" evidence="12">
    <location>
        <begin position="22"/>
        <end position="107"/>
    </location>
</feature>
<protein>
    <submittedName>
        <fullName evidence="13">Glutamate receptor ionotropic, delta-1</fullName>
    </submittedName>
</protein>
<evidence type="ECO:0000256" key="6">
    <source>
        <dbReference type="ARBA" id="ARBA00023065"/>
    </source>
</evidence>
<gene>
    <name evidence="13" type="primary">GRID1_6</name>
    <name evidence="13" type="ORF">TNCT_595891</name>
</gene>
<comment type="caution">
    <text evidence="13">The sequence shown here is derived from an EMBL/GenBank/DDBJ whole genome shotgun (WGS) entry which is preliminary data.</text>
</comment>
<keyword evidence="7" id="KW-0472">Membrane</keyword>
<evidence type="ECO:0000256" key="1">
    <source>
        <dbReference type="ARBA" id="ARBA00004651"/>
    </source>
</evidence>
<dbReference type="Proteomes" id="UP000887116">
    <property type="component" value="Unassembled WGS sequence"/>
</dbReference>
<evidence type="ECO:0000256" key="10">
    <source>
        <dbReference type="ARBA" id="ARBA00023286"/>
    </source>
</evidence>
<dbReference type="EMBL" id="BMAO01002140">
    <property type="protein sequence ID" value="GFQ78538.1"/>
    <property type="molecule type" value="Genomic_DNA"/>
</dbReference>
<keyword evidence="10" id="KW-1071">Ligand-gated ion channel</keyword>